<dbReference type="HOGENOM" id="CLU_000445_8_12_6"/>
<dbReference type="PROSITE" id="PS50045">
    <property type="entry name" value="SIGMA54_INTERACT_4"/>
    <property type="match status" value="1"/>
</dbReference>
<evidence type="ECO:0000256" key="5">
    <source>
        <dbReference type="ARBA" id="ARBA00023163"/>
    </source>
</evidence>
<dbReference type="InterPro" id="IPR027417">
    <property type="entry name" value="P-loop_NTPase"/>
</dbReference>
<dbReference type="Proteomes" id="UP000013165">
    <property type="component" value="Unassembled WGS sequence"/>
</dbReference>
<dbReference type="PANTHER" id="PTHR32071">
    <property type="entry name" value="TRANSCRIPTIONAL REGULATORY PROTEIN"/>
    <property type="match status" value="1"/>
</dbReference>
<dbReference type="PANTHER" id="PTHR32071:SF77">
    <property type="entry name" value="TRANSCRIPTIONAL REGULATORY PROTEIN"/>
    <property type="match status" value="1"/>
</dbReference>
<dbReference type="Pfam" id="PF01590">
    <property type="entry name" value="GAF"/>
    <property type="match status" value="1"/>
</dbReference>
<evidence type="ECO:0000256" key="3">
    <source>
        <dbReference type="ARBA" id="ARBA00023015"/>
    </source>
</evidence>
<keyword evidence="3" id="KW-0805">Transcription regulation</keyword>
<dbReference type="SUPFAM" id="SSF52540">
    <property type="entry name" value="P-loop containing nucleoside triphosphate hydrolases"/>
    <property type="match status" value="1"/>
</dbReference>
<dbReference type="SUPFAM" id="SSF46689">
    <property type="entry name" value="Homeodomain-like"/>
    <property type="match status" value="1"/>
</dbReference>
<evidence type="ECO:0000256" key="2">
    <source>
        <dbReference type="ARBA" id="ARBA00022840"/>
    </source>
</evidence>
<keyword evidence="1" id="KW-0547">Nucleotide-binding</keyword>
<dbReference type="Gene3D" id="1.10.10.60">
    <property type="entry name" value="Homeodomain-like"/>
    <property type="match status" value="1"/>
</dbReference>
<dbReference type="CDD" id="cd00009">
    <property type="entry name" value="AAA"/>
    <property type="match status" value="1"/>
</dbReference>
<dbReference type="PROSITE" id="PS00688">
    <property type="entry name" value="SIGMA54_INTERACT_3"/>
    <property type="match status" value="1"/>
</dbReference>
<feature type="domain" description="Sigma-54 factor interaction" evidence="6">
    <location>
        <begin position="323"/>
        <end position="543"/>
    </location>
</feature>
<evidence type="ECO:0000256" key="4">
    <source>
        <dbReference type="ARBA" id="ARBA00023125"/>
    </source>
</evidence>
<dbReference type="InterPro" id="IPR025662">
    <property type="entry name" value="Sigma_54_int_dom_ATP-bd_1"/>
</dbReference>
<reference evidence="7 8" key="1">
    <citation type="journal article" date="2013" name="Genome Announc.">
        <title>Genome Sequence of the Polycyclic Aromatic Hydrocarbon-Degrading Bacterium Strain Marinobacter nanhaiticus D15-8WT.</title>
        <authorList>
            <person name="Cui Z."/>
            <person name="Gao W."/>
            <person name="Li Q."/>
            <person name="Xu G."/>
            <person name="Zheng L."/>
        </authorList>
    </citation>
    <scope>NUCLEOTIDE SEQUENCE [LARGE SCALE GENOMIC DNA]</scope>
    <source>
        <strain evidence="7 8">D15-8W</strain>
    </source>
</reference>
<keyword evidence="2" id="KW-0067">ATP-binding</keyword>
<dbReference type="EMBL" id="APLQ01000014">
    <property type="protein sequence ID" value="ENO13672.1"/>
    <property type="molecule type" value="Genomic_DNA"/>
</dbReference>
<evidence type="ECO:0000256" key="1">
    <source>
        <dbReference type="ARBA" id="ARBA00022741"/>
    </source>
</evidence>
<dbReference type="eggNOG" id="COG3284">
    <property type="taxonomic scope" value="Bacteria"/>
</dbReference>
<dbReference type="OrthoDB" id="9804019at2"/>
<evidence type="ECO:0000313" key="7">
    <source>
        <dbReference type="EMBL" id="ENO13672.1"/>
    </source>
</evidence>
<dbReference type="InterPro" id="IPR058031">
    <property type="entry name" value="AAA_lid_NorR"/>
</dbReference>
<dbReference type="Pfam" id="PF13556">
    <property type="entry name" value="HTH_30"/>
    <property type="match status" value="1"/>
</dbReference>
<gene>
    <name evidence="7" type="ORF">J057_19790</name>
</gene>
<dbReference type="InterPro" id="IPR003593">
    <property type="entry name" value="AAA+_ATPase"/>
</dbReference>
<dbReference type="InterPro" id="IPR025944">
    <property type="entry name" value="Sigma_54_int_dom_CS"/>
</dbReference>
<evidence type="ECO:0000313" key="8">
    <source>
        <dbReference type="Proteomes" id="UP000013165"/>
    </source>
</evidence>
<dbReference type="PATRIC" id="fig|626887.3.peg.3956"/>
<dbReference type="InterPro" id="IPR009057">
    <property type="entry name" value="Homeodomain-like_sf"/>
</dbReference>
<keyword evidence="8" id="KW-1185">Reference proteome</keyword>
<dbReference type="Gene3D" id="1.10.8.60">
    <property type="match status" value="1"/>
</dbReference>
<comment type="caution">
    <text evidence="7">The sequence shown here is derived from an EMBL/GenBank/DDBJ whole genome shotgun (WGS) entry which is preliminary data.</text>
</comment>
<dbReference type="InterPro" id="IPR025736">
    <property type="entry name" value="PucR_C-HTH_dom"/>
</dbReference>
<keyword evidence="5" id="KW-0804">Transcription</keyword>
<dbReference type="Pfam" id="PF00158">
    <property type="entry name" value="Sigma54_activat"/>
    <property type="match status" value="1"/>
</dbReference>
<dbReference type="Gene3D" id="3.30.450.40">
    <property type="match status" value="1"/>
</dbReference>
<dbReference type="FunFam" id="3.40.50.300:FF:000006">
    <property type="entry name" value="DNA-binding transcriptional regulator NtrC"/>
    <property type="match status" value="1"/>
</dbReference>
<accession>N6WRL4</accession>
<dbReference type="Pfam" id="PF25601">
    <property type="entry name" value="AAA_lid_14"/>
    <property type="match status" value="1"/>
</dbReference>
<dbReference type="PROSITE" id="PS00675">
    <property type="entry name" value="SIGMA54_INTERACT_1"/>
    <property type="match status" value="1"/>
</dbReference>
<organism evidence="7 8">
    <name type="scientific">Marinobacter nanhaiticus D15-8W</name>
    <dbReference type="NCBI Taxonomy" id="626887"/>
    <lineage>
        <taxon>Bacteria</taxon>
        <taxon>Pseudomonadati</taxon>
        <taxon>Pseudomonadota</taxon>
        <taxon>Gammaproteobacteria</taxon>
        <taxon>Pseudomonadales</taxon>
        <taxon>Marinobacteraceae</taxon>
        <taxon>Marinobacter</taxon>
    </lineage>
</organism>
<dbReference type="STRING" id="626887.J057_19790"/>
<dbReference type="InterPro" id="IPR003018">
    <property type="entry name" value="GAF"/>
</dbReference>
<protein>
    <submittedName>
        <fullName evidence="7">Sigma-54-dependent Fis family transcriptional regulator</fullName>
    </submittedName>
</protein>
<dbReference type="RefSeq" id="WP_004581893.1">
    <property type="nucleotide sequence ID" value="NZ_AP028878.1"/>
</dbReference>
<dbReference type="AlphaFoldDB" id="N6WRL4"/>
<dbReference type="GO" id="GO:0005524">
    <property type="term" value="F:ATP binding"/>
    <property type="evidence" value="ECO:0007669"/>
    <property type="project" value="UniProtKB-KW"/>
</dbReference>
<keyword evidence="4" id="KW-0238">DNA-binding</keyword>
<evidence type="ECO:0000259" key="6">
    <source>
        <dbReference type="PROSITE" id="PS50045"/>
    </source>
</evidence>
<dbReference type="InterPro" id="IPR002078">
    <property type="entry name" value="Sigma_54_int"/>
</dbReference>
<dbReference type="SMART" id="SM00382">
    <property type="entry name" value="AAA"/>
    <property type="match status" value="1"/>
</dbReference>
<name>N6WRL4_9GAMM</name>
<dbReference type="GO" id="GO:0043565">
    <property type="term" value="F:sequence-specific DNA binding"/>
    <property type="evidence" value="ECO:0007669"/>
    <property type="project" value="InterPro"/>
</dbReference>
<proteinExistence type="predicted"/>
<sequence length="631" mass="70158">MKQQTTSDEFAEVIAASWARCQAFGLTHASRPEYTHLDRPHRVLLREQHQVLLETTECEVLPYYENILANSRSLIMLSDARGCILNHWGDRRFIEPGREGLFQDGTSWQEQVNGTNAIGTAIACGQAIQVQRNEHFLTANRFMVGCAAPILDVEQNLVGVLNVSSDAYLPQAHTLGMVKLMSISVENRLMARTYGADCYLLTLNTNPDNLDSQWSGMVAIDPGGEVVAANRRAGQLLGTGLLHNPITELLDTGLDTLLGQAEGGHGKTAAFQLITRTRRRLFGCLKKPAQMAHTPVAKTDTAPSVRVDQPLSFADIEFGDLQVRRCISQASRVANKDIPILIHGETGVGKEVFVKALHQASERSAHPVVAVNCAAIPSELVESELFGYEKGAFTGASIQGASGLIRKAHQGMLFLDEIGEMPAHAQARLLRVLQEREVTPLGSTQAYPVDIRLVSATNQPLRDKVENGEFRRDLYYRISGLNIELPPLRERSDRRALVRKVHSLYREPGQPAELQEAILDIFEQHPWPGNIRQLINVMQVALAIADRDVVETWHLPDDFMRDLTALNHDKARHDSAPQPAFSPRSFGTSPNPLETLLEVYNQHQGNISRTARHFGFSRNTVYKRLRELGVR</sequence>
<dbReference type="Gene3D" id="3.40.50.300">
    <property type="entry name" value="P-loop containing nucleotide triphosphate hydrolases"/>
    <property type="match status" value="1"/>
</dbReference>
<dbReference type="PRINTS" id="PR01590">
    <property type="entry name" value="HTHFIS"/>
</dbReference>
<dbReference type="InterPro" id="IPR029016">
    <property type="entry name" value="GAF-like_dom_sf"/>
</dbReference>
<dbReference type="GO" id="GO:0006355">
    <property type="term" value="P:regulation of DNA-templated transcription"/>
    <property type="evidence" value="ECO:0007669"/>
    <property type="project" value="InterPro"/>
</dbReference>
<dbReference type="InterPro" id="IPR002197">
    <property type="entry name" value="HTH_Fis"/>
</dbReference>